<dbReference type="AlphaFoldDB" id="A0A3Q1IF29"/>
<dbReference type="GO" id="GO:0000813">
    <property type="term" value="C:ESCRT I complex"/>
    <property type="evidence" value="ECO:0007669"/>
    <property type="project" value="InterPro"/>
</dbReference>
<dbReference type="GO" id="GO:0043130">
    <property type="term" value="F:ubiquitin binding"/>
    <property type="evidence" value="ECO:0007669"/>
    <property type="project" value="InterPro"/>
</dbReference>
<dbReference type="InterPro" id="IPR049467">
    <property type="entry name" value="UBAP-1-like_UBA2"/>
</dbReference>
<dbReference type="PANTHER" id="PTHR15960">
    <property type="entry name" value="LD44032P"/>
    <property type="match status" value="1"/>
</dbReference>
<reference evidence="3" key="2">
    <citation type="submission" date="2025-08" db="UniProtKB">
        <authorList>
            <consortium name="Ensembl"/>
        </authorList>
    </citation>
    <scope>IDENTIFICATION</scope>
</reference>
<dbReference type="Proteomes" id="UP000265040">
    <property type="component" value="Chromosome 6"/>
</dbReference>
<dbReference type="CDD" id="cd14316">
    <property type="entry name" value="UBA2_UBAP1_like"/>
    <property type="match status" value="1"/>
</dbReference>
<dbReference type="InParanoid" id="A0A3Q1IF29"/>
<dbReference type="RefSeq" id="XP_026221070.1">
    <property type="nucleotide sequence ID" value="XM_026365285.1"/>
</dbReference>
<accession>A0A3Q1IF29</accession>
<dbReference type="Pfam" id="PF21267">
    <property type="entry name" value="UBAP-1_UBA2"/>
    <property type="match status" value="1"/>
</dbReference>
<dbReference type="STRING" id="64144.ENSATEP00000018069"/>
<proteinExistence type="predicted"/>
<evidence type="ECO:0000313" key="4">
    <source>
        <dbReference type="Proteomes" id="UP000265040"/>
    </source>
</evidence>
<feature type="region of interest" description="Disordered" evidence="1">
    <location>
        <begin position="165"/>
        <end position="225"/>
    </location>
</feature>
<dbReference type="InterPro" id="IPR042575">
    <property type="entry name" value="UBAP1_C"/>
</dbReference>
<organism evidence="3 4">
    <name type="scientific">Anabas testudineus</name>
    <name type="common">Climbing perch</name>
    <name type="synonym">Anthias testudineus</name>
    <dbReference type="NCBI Taxonomy" id="64144"/>
    <lineage>
        <taxon>Eukaryota</taxon>
        <taxon>Metazoa</taxon>
        <taxon>Chordata</taxon>
        <taxon>Craniata</taxon>
        <taxon>Vertebrata</taxon>
        <taxon>Euteleostomi</taxon>
        <taxon>Actinopterygii</taxon>
        <taxon>Neopterygii</taxon>
        <taxon>Teleostei</taxon>
        <taxon>Neoteleostei</taxon>
        <taxon>Acanthomorphata</taxon>
        <taxon>Anabantaria</taxon>
        <taxon>Anabantiformes</taxon>
        <taxon>Anabantoidei</taxon>
        <taxon>Anabantidae</taxon>
        <taxon>Anabas</taxon>
    </lineage>
</organism>
<feature type="compositionally biased region" description="Basic and acidic residues" evidence="1">
    <location>
        <begin position="177"/>
        <end position="189"/>
    </location>
</feature>
<feature type="domain" description="Ubiquitin-associated protein 1-like UBA2" evidence="2">
    <location>
        <begin position="396"/>
        <end position="434"/>
    </location>
</feature>
<dbReference type="GeneID" id="113165618"/>
<evidence type="ECO:0000256" key="1">
    <source>
        <dbReference type="SAM" id="MobiDB-lite"/>
    </source>
</evidence>
<dbReference type="GeneTree" id="ENSGT00390000008092"/>
<keyword evidence="4" id="KW-1185">Reference proteome</keyword>
<dbReference type="SUPFAM" id="SSF46934">
    <property type="entry name" value="UBA-like"/>
    <property type="match status" value="1"/>
</dbReference>
<dbReference type="Ensembl" id="ENSATET00000018369.3">
    <property type="protein sequence ID" value="ENSATEP00000018069.2"/>
    <property type="gene ID" value="ENSATEG00000012556.3"/>
</dbReference>
<dbReference type="InterPro" id="IPR009060">
    <property type="entry name" value="UBA-like_sf"/>
</dbReference>
<reference evidence="3" key="1">
    <citation type="submission" date="2021-04" db="EMBL/GenBank/DDBJ databases">
        <authorList>
            <consortium name="Wellcome Sanger Institute Data Sharing"/>
        </authorList>
    </citation>
    <scope>NUCLEOTIDE SEQUENCE [LARGE SCALE GENOMIC DNA]</scope>
</reference>
<sequence length="436" mass="49340">MKRFITCDDVCGSVIYSKRLSALQSVVDCKENILQRLVFGGTMNILEDVPFQTPLGPLKEDVQMVTAPDVNVPDCRQILQETEYAFNLEKLILSGQQTTCQAPSCPPYWLMFSSPQENHRTNRRSTDLWALSFRPRSHSLNSADTRWLPHRTVKFLISDSEDEDGYYDDNECSSTEDAPHTIKSRERPRSAAPKDPLSRVKDMHRGPSPHHCKPDSPASLRRHRSSLQDFRQPLRALEQQRSQQASPLPQGQKNGKKRQRPLVSVGRKYSQSTPSAGPSPSSLQKQRPSSAGPVVKNCRQKALRTGGPRGVFFDSAAELLSALSQEERELLDNITEKGYALHTAILALQKTGYRSPDKILKYLVASDRLCELGYDEAQVEEALEMFQNCESKAAEFLRLLTQFNEMGFQQSAIKEVLLVHENHRERALEELMTRMA</sequence>
<feature type="compositionally biased region" description="Basic and acidic residues" evidence="1">
    <location>
        <begin position="196"/>
        <end position="205"/>
    </location>
</feature>
<name>A0A3Q1IF29_ANATE</name>
<feature type="compositionally biased region" description="Polar residues" evidence="1">
    <location>
        <begin position="269"/>
        <end position="289"/>
    </location>
</feature>
<dbReference type="PANTHER" id="PTHR15960:SF3">
    <property type="entry name" value="UBIQUITIN-ASSOCIATED PROTEIN 1-LIKE"/>
    <property type="match status" value="1"/>
</dbReference>
<protein>
    <recommendedName>
        <fullName evidence="2">Ubiquitin-associated protein 1-like UBA2 domain-containing protein</fullName>
    </recommendedName>
</protein>
<dbReference type="InterPro" id="IPR038870">
    <property type="entry name" value="UBAP1"/>
</dbReference>
<dbReference type="OMA" id="SSPQCHG"/>
<feature type="compositionally biased region" description="Polar residues" evidence="1">
    <location>
        <begin position="239"/>
        <end position="253"/>
    </location>
</feature>
<feature type="region of interest" description="Disordered" evidence="1">
    <location>
        <begin position="237"/>
        <end position="296"/>
    </location>
</feature>
<evidence type="ECO:0000313" key="3">
    <source>
        <dbReference type="Ensembl" id="ENSATEP00000018069.2"/>
    </source>
</evidence>
<dbReference type="GO" id="GO:0043162">
    <property type="term" value="P:ubiquitin-dependent protein catabolic process via the multivesicular body sorting pathway"/>
    <property type="evidence" value="ECO:0007669"/>
    <property type="project" value="InterPro"/>
</dbReference>
<dbReference type="Gene3D" id="1.20.120.1920">
    <property type="entry name" value="UBAP1 SOUBA domain"/>
    <property type="match status" value="1"/>
</dbReference>
<evidence type="ECO:0000259" key="2">
    <source>
        <dbReference type="Pfam" id="PF21267"/>
    </source>
</evidence>
<reference evidence="3" key="3">
    <citation type="submission" date="2025-09" db="UniProtKB">
        <authorList>
            <consortium name="Ensembl"/>
        </authorList>
    </citation>
    <scope>IDENTIFICATION</scope>
</reference>